<evidence type="ECO:0000313" key="2">
    <source>
        <dbReference type="EMBL" id="TMO71403.1"/>
    </source>
</evidence>
<comment type="caution">
    <text evidence="2">The sequence shown here is derived from an EMBL/GenBank/DDBJ whole genome shotgun (WGS) entry which is preliminary data.</text>
</comment>
<evidence type="ECO:0008006" key="4">
    <source>
        <dbReference type="Google" id="ProtNLM"/>
    </source>
</evidence>
<gene>
    <name evidence="2" type="ORF">CWC20_17760</name>
</gene>
<keyword evidence="3" id="KW-1185">Reference proteome</keyword>
<dbReference type="InterPro" id="IPR009057">
    <property type="entry name" value="Homeodomain-like_sf"/>
</dbReference>
<evidence type="ECO:0000256" key="1">
    <source>
        <dbReference type="ARBA" id="ARBA00009964"/>
    </source>
</evidence>
<proteinExistence type="inferred from homology"/>
<sequence length="90" mass="10184">MTKRTNRNYTAEFKQEAVALVTGQGYSVPKAAASLGITDKILYNWKAKFETEQSGTSLSADERTELLRLCKENKELRMEKEILKRPAPSC</sequence>
<dbReference type="EMBL" id="PNBW01000107">
    <property type="protein sequence ID" value="TMO71403.1"/>
    <property type="molecule type" value="Genomic_DNA"/>
</dbReference>
<evidence type="ECO:0000313" key="3">
    <source>
        <dbReference type="Proteomes" id="UP000307164"/>
    </source>
</evidence>
<reference evidence="3" key="2">
    <citation type="submission" date="2019-06" db="EMBL/GenBank/DDBJ databases">
        <title>Co-occurence of chitin degradation, pigmentation and bioactivity in marine Pseudoalteromonas.</title>
        <authorList>
            <person name="Sonnenschein E.C."/>
            <person name="Bech P.K."/>
        </authorList>
    </citation>
    <scope>NUCLEOTIDE SEQUENCE [LARGE SCALE GENOMIC DNA]</scope>
    <source>
        <strain evidence="3">S3895</strain>
    </source>
</reference>
<name>A0ABY2VTQ5_9GAMM</name>
<reference evidence="2 3" key="1">
    <citation type="submission" date="2018-01" db="EMBL/GenBank/DDBJ databases">
        <authorList>
            <person name="Paulsen S."/>
            <person name="Gram L.K."/>
        </authorList>
    </citation>
    <scope>NUCLEOTIDE SEQUENCE [LARGE SCALE GENOMIC DNA]</scope>
    <source>
        <strain evidence="2 3">S3895</strain>
    </source>
</reference>
<dbReference type="Gene3D" id="1.10.10.60">
    <property type="entry name" value="Homeodomain-like"/>
    <property type="match status" value="1"/>
</dbReference>
<accession>A0ABY2VTQ5</accession>
<dbReference type="Pfam" id="PF01527">
    <property type="entry name" value="HTH_Tnp_1"/>
    <property type="match status" value="1"/>
</dbReference>
<dbReference type="Proteomes" id="UP000307164">
    <property type="component" value="Unassembled WGS sequence"/>
</dbReference>
<comment type="similarity">
    <text evidence="1">Belongs to the transposase 8 family.</text>
</comment>
<dbReference type="SUPFAM" id="SSF46689">
    <property type="entry name" value="Homeodomain-like"/>
    <property type="match status" value="1"/>
</dbReference>
<dbReference type="RefSeq" id="WP_138676740.1">
    <property type="nucleotide sequence ID" value="NZ_PNBW01000107.1"/>
</dbReference>
<protein>
    <recommendedName>
        <fullName evidence="4">Transposase</fullName>
    </recommendedName>
</protein>
<organism evidence="2 3">
    <name type="scientific">Pseudoalteromonas aurantia</name>
    <dbReference type="NCBI Taxonomy" id="43654"/>
    <lineage>
        <taxon>Bacteria</taxon>
        <taxon>Pseudomonadati</taxon>
        <taxon>Pseudomonadota</taxon>
        <taxon>Gammaproteobacteria</taxon>
        <taxon>Alteromonadales</taxon>
        <taxon>Pseudoalteromonadaceae</taxon>
        <taxon>Pseudoalteromonas</taxon>
    </lineage>
</organism>
<dbReference type="InterPro" id="IPR002514">
    <property type="entry name" value="Transposase_8"/>
</dbReference>